<organism evidence="2">
    <name type="scientific">uncultured Rubrobacteraceae bacterium</name>
    <dbReference type="NCBI Taxonomy" id="349277"/>
    <lineage>
        <taxon>Bacteria</taxon>
        <taxon>Bacillati</taxon>
        <taxon>Actinomycetota</taxon>
        <taxon>Rubrobacteria</taxon>
        <taxon>Rubrobacterales</taxon>
        <taxon>Rubrobacteraceae</taxon>
        <taxon>environmental samples</taxon>
    </lineage>
</organism>
<feature type="non-terminal residue" evidence="2">
    <location>
        <position position="141"/>
    </location>
</feature>
<feature type="region of interest" description="Disordered" evidence="1">
    <location>
        <begin position="80"/>
        <end position="109"/>
    </location>
</feature>
<feature type="compositionally biased region" description="Basic residues" evidence="1">
    <location>
        <begin position="44"/>
        <end position="61"/>
    </location>
</feature>
<evidence type="ECO:0000256" key="1">
    <source>
        <dbReference type="SAM" id="MobiDB-lite"/>
    </source>
</evidence>
<name>A0A6J4R704_9ACTN</name>
<accession>A0A6J4R704</accession>
<dbReference type="EMBL" id="CADCVH010000092">
    <property type="protein sequence ID" value="CAA9464560.1"/>
    <property type="molecule type" value="Genomic_DNA"/>
</dbReference>
<proteinExistence type="predicted"/>
<feature type="region of interest" description="Disordered" evidence="1">
    <location>
        <begin position="36"/>
        <end position="67"/>
    </location>
</feature>
<sequence length="141" mass="16292">VVVAEAGLGRQPREVHRRLLAPPALQLWRARQPDAGADGVVRPVQRKRGRRHQRSRPRLRAVRAPEAVREAGQLPRYSRVRRRYGREGTATFRGRAAAQPGPQRRRVRGLEADPRHWLLQLEVRPGGRQDLHRLRHRPLPL</sequence>
<evidence type="ECO:0000313" key="2">
    <source>
        <dbReference type="EMBL" id="CAA9464560.1"/>
    </source>
</evidence>
<reference evidence="2" key="1">
    <citation type="submission" date="2020-02" db="EMBL/GenBank/DDBJ databases">
        <authorList>
            <person name="Meier V. D."/>
        </authorList>
    </citation>
    <scope>NUCLEOTIDE SEQUENCE</scope>
    <source>
        <strain evidence="2">AVDCRST_MAG02</strain>
    </source>
</reference>
<dbReference type="AlphaFoldDB" id="A0A6J4R704"/>
<protein>
    <submittedName>
        <fullName evidence="2">F5/8 type C domain protein</fullName>
    </submittedName>
</protein>
<gene>
    <name evidence="2" type="ORF">AVDCRST_MAG02-2903</name>
</gene>
<feature type="non-terminal residue" evidence="2">
    <location>
        <position position="1"/>
    </location>
</feature>
<feature type="compositionally biased region" description="Low complexity" evidence="1">
    <location>
        <begin position="93"/>
        <end position="102"/>
    </location>
</feature>